<dbReference type="AlphaFoldDB" id="A0AAE1CZ04"/>
<dbReference type="EMBL" id="JAWDGP010006169">
    <property type="protein sequence ID" value="KAK3746084.1"/>
    <property type="molecule type" value="Genomic_DNA"/>
</dbReference>
<keyword evidence="2" id="KW-1185">Reference proteome</keyword>
<reference evidence="1" key="1">
    <citation type="journal article" date="2023" name="G3 (Bethesda)">
        <title>A reference genome for the long-term kleptoplast-retaining sea slug Elysia crispata morphotype clarki.</title>
        <authorList>
            <person name="Eastman K.E."/>
            <person name="Pendleton A.L."/>
            <person name="Shaikh M.A."/>
            <person name="Suttiyut T."/>
            <person name="Ogas R."/>
            <person name="Tomko P."/>
            <person name="Gavelis G."/>
            <person name="Widhalm J.R."/>
            <person name="Wisecaver J.H."/>
        </authorList>
    </citation>
    <scope>NUCLEOTIDE SEQUENCE</scope>
    <source>
        <strain evidence="1">ECLA1</strain>
    </source>
</reference>
<comment type="caution">
    <text evidence="1">The sequence shown here is derived from an EMBL/GenBank/DDBJ whole genome shotgun (WGS) entry which is preliminary data.</text>
</comment>
<evidence type="ECO:0000313" key="1">
    <source>
        <dbReference type="EMBL" id="KAK3746084.1"/>
    </source>
</evidence>
<accession>A0AAE1CZ04</accession>
<name>A0AAE1CZ04_9GAST</name>
<protein>
    <submittedName>
        <fullName evidence="1">Uncharacterized protein</fullName>
    </submittedName>
</protein>
<proteinExistence type="predicted"/>
<gene>
    <name evidence="1" type="ORF">RRG08_065249</name>
</gene>
<evidence type="ECO:0000313" key="2">
    <source>
        <dbReference type="Proteomes" id="UP001283361"/>
    </source>
</evidence>
<organism evidence="1 2">
    <name type="scientific">Elysia crispata</name>
    <name type="common">lettuce slug</name>
    <dbReference type="NCBI Taxonomy" id="231223"/>
    <lineage>
        <taxon>Eukaryota</taxon>
        <taxon>Metazoa</taxon>
        <taxon>Spiralia</taxon>
        <taxon>Lophotrochozoa</taxon>
        <taxon>Mollusca</taxon>
        <taxon>Gastropoda</taxon>
        <taxon>Heterobranchia</taxon>
        <taxon>Euthyneura</taxon>
        <taxon>Panpulmonata</taxon>
        <taxon>Sacoglossa</taxon>
        <taxon>Placobranchoidea</taxon>
        <taxon>Plakobranchidae</taxon>
        <taxon>Elysia</taxon>
    </lineage>
</organism>
<dbReference type="Proteomes" id="UP001283361">
    <property type="component" value="Unassembled WGS sequence"/>
</dbReference>
<sequence length="71" mass="7688">MPSTIALIFPLCEDFLEYRYINNEEGGAVESDFLLCSSEPASSVPVGYPLEPWSPGALEPHSPQATDNCSP</sequence>